<dbReference type="SUPFAM" id="SSF82771">
    <property type="entry name" value="GIY-YIG endonuclease"/>
    <property type="match status" value="1"/>
</dbReference>
<accession>A0A2Z3HGN1</accession>
<dbReference type="PANTHER" id="PTHR34477">
    <property type="entry name" value="UPF0213 PROTEIN YHBQ"/>
    <property type="match status" value="1"/>
</dbReference>
<comment type="similarity">
    <text evidence="1">Belongs to the UPF0213 family.</text>
</comment>
<dbReference type="OrthoDB" id="9807770at2"/>
<keyword evidence="4" id="KW-1185">Reference proteome</keyword>
<evidence type="ECO:0000256" key="1">
    <source>
        <dbReference type="ARBA" id="ARBA00007435"/>
    </source>
</evidence>
<dbReference type="EMBL" id="CP025958">
    <property type="protein sequence ID" value="AWM40550.1"/>
    <property type="molecule type" value="Genomic_DNA"/>
</dbReference>
<dbReference type="InterPro" id="IPR000305">
    <property type="entry name" value="GIY-YIG_endonuc"/>
</dbReference>
<evidence type="ECO:0000313" key="3">
    <source>
        <dbReference type="EMBL" id="AWM40550.1"/>
    </source>
</evidence>
<organism evidence="3 4">
    <name type="scientific">Gemmata obscuriglobus</name>
    <dbReference type="NCBI Taxonomy" id="114"/>
    <lineage>
        <taxon>Bacteria</taxon>
        <taxon>Pseudomonadati</taxon>
        <taxon>Planctomycetota</taxon>
        <taxon>Planctomycetia</taxon>
        <taxon>Gemmatales</taxon>
        <taxon>Gemmataceae</taxon>
        <taxon>Gemmata</taxon>
    </lineage>
</organism>
<dbReference type="Pfam" id="PF01541">
    <property type="entry name" value="GIY-YIG"/>
    <property type="match status" value="1"/>
</dbReference>
<dbReference type="AlphaFoldDB" id="A0A2Z3HGN1"/>
<evidence type="ECO:0000313" key="4">
    <source>
        <dbReference type="Proteomes" id="UP000245802"/>
    </source>
</evidence>
<dbReference type="CDD" id="cd10456">
    <property type="entry name" value="GIY-YIG_UPF0213"/>
    <property type="match status" value="1"/>
</dbReference>
<dbReference type="PANTHER" id="PTHR34477:SF1">
    <property type="entry name" value="UPF0213 PROTEIN YHBQ"/>
    <property type="match status" value="1"/>
</dbReference>
<proteinExistence type="inferred from homology"/>
<dbReference type="Gene3D" id="3.40.1440.10">
    <property type="entry name" value="GIY-YIG endonuclease"/>
    <property type="match status" value="1"/>
</dbReference>
<dbReference type="PROSITE" id="PS50164">
    <property type="entry name" value="GIY_YIG"/>
    <property type="match status" value="1"/>
</dbReference>
<gene>
    <name evidence="3" type="ORF">C1280_28590</name>
</gene>
<feature type="domain" description="GIY-YIG" evidence="2">
    <location>
        <begin position="15"/>
        <end position="90"/>
    </location>
</feature>
<dbReference type="Proteomes" id="UP000245802">
    <property type="component" value="Chromosome"/>
</dbReference>
<dbReference type="InterPro" id="IPR050190">
    <property type="entry name" value="UPF0213_domain"/>
</dbReference>
<sequence length="105" mass="11994">MPPRARSQSPKAKNPKWVVYILRCADGTLYTGITTDLNRRLAQHNAGTASKYTRSRRPVTVAYRQAVKTHGDALRRELAIKKLTRTLKDTLVANYERRRARRSSA</sequence>
<dbReference type="KEGG" id="gog:C1280_28590"/>
<protein>
    <submittedName>
        <fullName evidence="3">GIY-YIG nuclease family protein</fullName>
    </submittedName>
</protein>
<name>A0A2Z3HGN1_9BACT</name>
<reference evidence="3 4" key="1">
    <citation type="submission" date="2018-01" db="EMBL/GenBank/DDBJ databases">
        <title>G. obscuriglobus.</title>
        <authorList>
            <person name="Franke J."/>
            <person name="Blomberg W."/>
            <person name="Selmecki A."/>
        </authorList>
    </citation>
    <scope>NUCLEOTIDE SEQUENCE [LARGE SCALE GENOMIC DNA]</scope>
    <source>
        <strain evidence="3 4">DSM 5831</strain>
    </source>
</reference>
<evidence type="ECO:0000259" key="2">
    <source>
        <dbReference type="PROSITE" id="PS50164"/>
    </source>
</evidence>
<dbReference type="InterPro" id="IPR035901">
    <property type="entry name" value="GIY-YIG_endonuc_sf"/>
</dbReference>
<dbReference type="RefSeq" id="WP_010047812.1">
    <property type="nucleotide sequence ID" value="NZ_CP025958.1"/>
</dbReference>
<dbReference type="SMART" id="SM00465">
    <property type="entry name" value="GIYc"/>
    <property type="match status" value="1"/>
</dbReference>